<proteinExistence type="predicted"/>
<evidence type="ECO:0000256" key="1">
    <source>
        <dbReference type="SAM" id="SignalP"/>
    </source>
</evidence>
<comment type="caution">
    <text evidence="2">The sequence shown here is derived from an EMBL/GenBank/DDBJ whole genome shotgun (WGS) entry which is preliminary data.</text>
</comment>
<name>A0A0C3R8A7_9PORP</name>
<keyword evidence="5" id="KW-1185">Reference proteome</keyword>
<dbReference type="EMBL" id="JPIT01000008">
    <property type="protein sequence ID" value="KIO47006.1"/>
    <property type="molecule type" value="Genomic_DNA"/>
</dbReference>
<evidence type="ECO:0000313" key="4">
    <source>
        <dbReference type="Proteomes" id="UP000031937"/>
    </source>
</evidence>
<feature type="signal peptide" evidence="1">
    <location>
        <begin position="1"/>
        <end position="22"/>
    </location>
</feature>
<evidence type="ECO:0000313" key="2">
    <source>
        <dbReference type="EMBL" id="KIO46615.1"/>
    </source>
</evidence>
<evidence type="ECO:0000313" key="3">
    <source>
        <dbReference type="EMBL" id="KIO47006.1"/>
    </source>
</evidence>
<accession>A0A0C3R8A7</accession>
<keyword evidence="1" id="KW-0732">Signal</keyword>
<evidence type="ECO:0000313" key="5">
    <source>
        <dbReference type="Proteomes" id="UP000031980"/>
    </source>
</evidence>
<dbReference type="Proteomes" id="UP000031980">
    <property type="component" value="Unassembled WGS sequence"/>
</dbReference>
<dbReference type="AlphaFoldDB" id="A0A0C3R8A7"/>
<protein>
    <submittedName>
        <fullName evidence="2">Uncharacterized protein</fullName>
    </submittedName>
</protein>
<feature type="chain" id="PRO_5043118930" evidence="1">
    <location>
        <begin position="23"/>
        <end position="301"/>
    </location>
</feature>
<dbReference type="EMBL" id="JPIU01000025">
    <property type="protein sequence ID" value="KIO46615.1"/>
    <property type="molecule type" value="Genomic_DNA"/>
</dbReference>
<reference evidence="2 5" key="1">
    <citation type="submission" date="2014-07" db="EMBL/GenBank/DDBJ databases">
        <title>Porphyromonadaceae bacterium OUH 308042 = ATCC BAA-2681 = DSM 28342 draft genome.</title>
        <authorList>
            <person name="Sydenham T.V."/>
            <person name="Hasman H."/>
            <person name="Justensen U.S."/>
        </authorList>
    </citation>
    <scope>NUCLEOTIDE SEQUENCE [LARGE SCALE GENOMIC DNA]</scope>
    <source>
        <strain evidence="2 5">OUH 308042</strain>
    </source>
</reference>
<dbReference type="Proteomes" id="UP000031937">
    <property type="component" value="Unassembled WGS sequence"/>
</dbReference>
<sequence>MKMKTIQLILFCALVCCLNACSDEDKIHASVGDSWYNLEDDPSDPVQHYIYEFYKTYQTIIVKDPDIRDYRYNFKKKNNIRVVSPLQEKELLEKGLSLVKDVFVDVYTEGFLKEYLPYSVIMADSIFFLGMEDQTPSYHAFVSTNYVAIAGIRPEMDSYTDADIREIRGEVNGKFWKDYLLAIKGVFQIPEEFYEVSEEYYKQSDWDWDVETPDDVDWHEMGFVSYDPGMTNFDPDPDWGGWWIQAPSKDIDISQWLEFVFRVTKTERDAIFEAYPLMKKKYDILKEAMKQCGEFDISSLQ</sequence>
<gene>
    <name evidence="2" type="ORF">BA92_01735</name>
    <name evidence="3" type="ORF">IE90_03045</name>
</gene>
<organism evidence="2 5">
    <name type="scientific">Sanguibacteroides justesenii</name>
    <dbReference type="NCBI Taxonomy" id="1547597"/>
    <lineage>
        <taxon>Bacteria</taxon>
        <taxon>Pseudomonadati</taxon>
        <taxon>Bacteroidota</taxon>
        <taxon>Bacteroidia</taxon>
        <taxon>Bacteroidales</taxon>
        <taxon>Porphyromonadaceae</taxon>
        <taxon>Sanguibacteroides</taxon>
    </lineage>
</organism>
<reference evidence="3 4" key="2">
    <citation type="submission" date="2014-07" db="EMBL/GenBank/DDBJ databases">
        <title>Porphyromonadaceae bacterium OUH 334697 = ATCC BAA-2682 = DSM 28341 draft genome.</title>
        <authorList>
            <person name="Sydenham T.V."/>
            <person name="Hasman H."/>
            <person name="Justesen U.S."/>
        </authorList>
    </citation>
    <scope>NUCLEOTIDE SEQUENCE [LARGE SCALE GENOMIC DNA]</scope>
    <source>
        <strain evidence="3 4">OUH 334697</strain>
    </source>
</reference>
<dbReference type="Gene3D" id="3.40.390.70">
    <property type="match status" value="1"/>
</dbReference>